<accession>S9RNZ3</accession>
<keyword evidence="4 6" id="KW-0862">Zinc</keyword>
<dbReference type="OrthoDB" id="7338723at2"/>
<dbReference type="GO" id="GO:0046872">
    <property type="term" value="F:metal ion binding"/>
    <property type="evidence" value="ECO:0007669"/>
    <property type="project" value="UniProtKB-KW"/>
</dbReference>
<evidence type="ECO:0000256" key="4">
    <source>
        <dbReference type="ARBA" id="ARBA00022833"/>
    </source>
</evidence>
<dbReference type="CDD" id="cd07324">
    <property type="entry name" value="M48C_Oma1-like"/>
    <property type="match status" value="1"/>
</dbReference>
<keyword evidence="1 6" id="KW-0645">Protease</keyword>
<dbReference type="PANTHER" id="PTHR22726">
    <property type="entry name" value="METALLOENDOPEPTIDASE OMA1"/>
    <property type="match status" value="1"/>
</dbReference>
<dbReference type="PANTHER" id="PTHR22726:SF1">
    <property type="entry name" value="METALLOENDOPEPTIDASE OMA1, MITOCHONDRIAL"/>
    <property type="match status" value="1"/>
</dbReference>
<evidence type="ECO:0000259" key="8">
    <source>
        <dbReference type="Pfam" id="PF01435"/>
    </source>
</evidence>
<dbReference type="RefSeq" id="WP_020042809.1">
    <property type="nucleotide sequence ID" value="NZ_KE557278.1"/>
</dbReference>
<keyword evidence="2" id="KW-0479">Metal-binding</keyword>
<dbReference type="AlphaFoldDB" id="S9RNZ3"/>
<organism evidence="9 10">
    <name type="scientific">Salipiger mucosus DSM 16094</name>
    <dbReference type="NCBI Taxonomy" id="1123237"/>
    <lineage>
        <taxon>Bacteria</taxon>
        <taxon>Pseudomonadati</taxon>
        <taxon>Pseudomonadota</taxon>
        <taxon>Alphaproteobacteria</taxon>
        <taxon>Rhodobacterales</taxon>
        <taxon>Roseobacteraceae</taxon>
        <taxon>Salipiger</taxon>
    </lineage>
</organism>
<comment type="similarity">
    <text evidence="6">Belongs to the peptidase M48 family.</text>
</comment>
<evidence type="ECO:0000256" key="1">
    <source>
        <dbReference type="ARBA" id="ARBA00022670"/>
    </source>
</evidence>
<dbReference type="HOGENOM" id="CLU_068663_0_0_5"/>
<proteinExistence type="inferred from homology"/>
<evidence type="ECO:0000256" key="6">
    <source>
        <dbReference type="RuleBase" id="RU003983"/>
    </source>
</evidence>
<feature type="signal peptide" evidence="7">
    <location>
        <begin position="1"/>
        <end position="18"/>
    </location>
</feature>
<reference evidence="10" key="1">
    <citation type="journal article" date="2014" name="Stand. Genomic Sci.">
        <title>Genome sequence of the exopolysaccharide-producing Salipiger mucosus type strain (DSM 16094(T)), a moderately halophilic member of the Roseobacter clade.</title>
        <authorList>
            <person name="Riedel T."/>
            <person name="Spring S."/>
            <person name="Fiebig A."/>
            <person name="Petersen J."/>
            <person name="Kyrpides N.C."/>
            <person name="Goker M."/>
            <person name="Klenk H.P."/>
        </authorList>
    </citation>
    <scope>NUCLEOTIDE SEQUENCE [LARGE SCALE GENOMIC DNA]</scope>
    <source>
        <strain evidence="10">DSM 16094</strain>
    </source>
</reference>
<sequence length="236" mass="25498">MRLLLPTLLLLLAACEIAPVTTGPREGPAITAPQGVSQDRAERAALQFVQVAETIEPVAEAQCRRLAPRANCDYLIVVDDRPNQAPNAFQTLDRSGRPIVAFNLPLILSVENADELAFFMGHEASHHILGHLDRIQEDAAVGAIIFSGIAAMSGADEASVRSAERFGASVGARTYSKDYELEADQLGTIITLRSGYDPIRGAEFFMHIPDPGNRFLGSHPPNGARIEVVRRTVAGY</sequence>
<keyword evidence="5 6" id="KW-0482">Metalloprotease</keyword>
<evidence type="ECO:0000313" key="10">
    <source>
        <dbReference type="Proteomes" id="UP000015347"/>
    </source>
</evidence>
<dbReference type="GO" id="GO:0051603">
    <property type="term" value="P:proteolysis involved in protein catabolic process"/>
    <property type="evidence" value="ECO:0007669"/>
    <property type="project" value="TreeGrafter"/>
</dbReference>
<dbReference type="InterPro" id="IPR001915">
    <property type="entry name" value="Peptidase_M48"/>
</dbReference>
<dbReference type="Pfam" id="PF01435">
    <property type="entry name" value="Peptidase_M48"/>
    <property type="match status" value="1"/>
</dbReference>
<evidence type="ECO:0000313" key="9">
    <source>
        <dbReference type="EMBL" id="EPX79810.1"/>
    </source>
</evidence>
<feature type="domain" description="Peptidase M48" evidence="8">
    <location>
        <begin position="51"/>
        <end position="232"/>
    </location>
</feature>
<evidence type="ECO:0000256" key="2">
    <source>
        <dbReference type="ARBA" id="ARBA00022723"/>
    </source>
</evidence>
<feature type="chain" id="PRO_5004555947" evidence="7">
    <location>
        <begin position="19"/>
        <end position="236"/>
    </location>
</feature>
<name>S9RNZ3_9RHOB</name>
<dbReference type="PROSITE" id="PS51257">
    <property type="entry name" value="PROKAR_LIPOPROTEIN"/>
    <property type="match status" value="1"/>
</dbReference>
<keyword evidence="10" id="KW-1185">Reference proteome</keyword>
<comment type="caution">
    <text evidence="9">The sequence shown here is derived from an EMBL/GenBank/DDBJ whole genome shotgun (WGS) entry which is preliminary data.</text>
</comment>
<keyword evidence="3 6" id="KW-0378">Hydrolase</keyword>
<evidence type="ECO:0000256" key="5">
    <source>
        <dbReference type="ARBA" id="ARBA00023049"/>
    </source>
</evidence>
<keyword evidence="7" id="KW-0732">Signal</keyword>
<protein>
    <submittedName>
        <fullName evidence="9">Peptidase, M48 family</fullName>
    </submittedName>
</protein>
<comment type="cofactor">
    <cofactor evidence="6">
        <name>Zn(2+)</name>
        <dbReference type="ChEBI" id="CHEBI:29105"/>
    </cofactor>
    <text evidence="6">Binds 1 zinc ion per subunit.</text>
</comment>
<dbReference type="InterPro" id="IPR051156">
    <property type="entry name" value="Mito/Outer_Membr_Metalloprot"/>
</dbReference>
<evidence type="ECO:0000256" key="3">
    <source>
        <dbReference type="ARBA" id="ARBA00022801"/>
    </source>
</evidence>
<dbReference type="GO" id="GO:0004222">
    <property type="term" value="F:metalloendopeptidase activity"/>
    <property type="evidence" value="ECO:0007669"/>
    <property type="project" value="InterPro"/>
</dbReference>
<dbReference type="Proteomes" id="UP000015347">
    <property type="component" value="Unassembled WGS sequence"/>
</dbReference>
<dbReference type="GO" id="GO:0016020">
    <property type="term" value="C:membrane"/>
    <property type="evidence" value="ECO:0007669"/>
    <property type="project" value="TreeGrafter"/>
</dbReference>
<evidence type="ECO:0000256" key="7">
    <source>
        <dbReference type="SAM" id="SignalP"/>
    </source>
</evidence>
<gene>
    <name evidence="9" type="ORF">Salmuc_02572</name>
</gene>
<dbReference type="eggNOG" id="COG0501">
    <property type="taxonomic scope" value="Bacteria"/>
</dbReference>
<dbReference type="Gene3D" id="3.30.2010.10">
    <property type="entry name" value="Metalloproteases ('zincins'), catalytic domain"/>
    <property type="match status" value="1"/>
</dbReference>
<dbReference type="STRING" id="1123237.Salmuc_02572"/>
<dbReference type="EMBL" id="APVH01000033">
    <property type="protein sequence ID" value="EPX79810.1"/>
    <property type="molecule type" value="Genomic_DNA"/>
</dbReference>